<proteinExistence type="predicted"/>
<evidence type="ECO:0000256" key="2">
    <source>
        <dbReference type="SAM" id="Phobius"/>
    </source>
</evidence>
<feature type="compositionally biased region" description="Low complexity" evidence="1">
    <location>
        <begin position="49"/>
        <end position="64"/>
    </location>
</feature>
<feature type="region of interest" description="Disordered" evidence="1">
    <location>
        <begin position="47"/>
        <end position="83"/>
    </location>
</feature>
<reference evidence="3" key="1">
    <citation type="journal article" date="2020" name="bioRxiv">
        <title>Comparative genomics of Chlamydomonas.</title>
        <authorList>
            <person name="Craig R.J."/>
            <person name="Hasan A.R."/>
            <person name="Ness R.W."/>
            <person name="Keightley P.D."/>
        </authorList>
    </citation>
    <scope>NUCLEOTIDE SEQUENCE</scope>
    <source>
        <strain evidence="3">SAG 7.73</strain>
    </source>
</reference>
<keyword evidence="2" id="KW-0812">Transmembrane</keyword>
<name>A0A835W8D4_CHLIN</name>
<keyword evidence="2" id="KW-0472">Membrane</keyword>
<evidence type="ECO:0000256" key="1">
    <source>
        <dbReference type="SAM" id="MobiDB-lite"/>
    </source>
</evidence>
<keyword evidence="2" id="KW-1133">Transmembrane helix</keyword>
<accession>A0A835W8D4</accession>
<organism evidence="3 4">
    <name type="scientific">Chlamydomonas incerta</name>
    <dbReference type="NCBI Taxonomy" id="51695"/>
    <lineage>
        <taxon>Eukaryota</taxon>
        <taxon>Viridiplantae</taxon>
        <taxon>Chlorophyta</taxon>
        <taxon>core chlorophytes</taxon>
        <taxon>Chlorophyceae</taxon>
        <taxon>CS clade</taxon>
        <taxon>Chlamydomonadales</taxon>
        <taxon>Chlamydomonadaceae</taxon>
        <taxon>Chlamydomonas</taxon>
    </lineage>
</organism>
<feature type="transmembrane region" description="Helical" evidence="2">
    <location>
        <begin position="20"/>
        <end position="37"/>
    </location>
</feature>
<keyword evidence="4" id="KW-1185">Reference proteome</keyword>
<evidence type="ECO:0000313" key="3">
    <source>
        <dbReference type="EMBL" id="KAG2443425.1"/>
    </source>
</evidence>
<dbReference type="AlphaFoldDB" id="A0A835W8D4"/>
<protein>
    <submittedName>
        <fullName evidence="3">Uncharacterized protein</fullName>
    </submittedName>
</protein>
<dbReference type="EMBL" id="JAEHOC010000003">
    <property type="protein sequence ID" value="KAG2443425.1"/>
    <property type="molecule type" value="Genomic_DNA"/>
</dbReference>
<gene>
    <name evidence="3" type="ORF">HXX76_001783</name>
</gene>
<comment type="caution">
    <text evidence="3">The sequence shown here is derived from an EMBL/GenBank/DDBJ whole genome shotgun (WGS) entry which is preliminary data.</text>
</comment>
<sequence>MSQFFLPTILDPETKPEQLRLTSAFAVAWCVFVLSLIRSFIWQSDKEAAPGTDKAAAAGTQAAAEDAEDSNTAGGAKRRPRRA</sequence>
<dbReference type="OrthoDB" id="10326874at2759"/>
<evidence type="ECO:0000313" key="4">
    <source>
        <dbReference type="Proteomes" id="UP000650467"/>
    </source>
</evidence>
<dbReference type="Proteomes" id="UP000650467">
    <property type="component" value="Unassembled WGS sequence"/>
</dbReference>